<dbReference type="EMBL" id="NTFI01000012">
    <property type="protein sequence ID" value="PHQ23766.1"/>
    <property type="molecule type" value="Genomic_DNA"/>
</dbReference>
<dbReference type="Gene3D" id="3.40.50.2300">
    <property type="match status" value="1"/>
</dbReference>
<dbReference type="Gene3D" id="1.25.40.10">
    <property type="entry name" value="Tetratricopeptide repeat domain"/>
    <property type="match status" value="2"/>
</dbReference>
<dbReference type="InterPro" id="IPR011990">
    <property type="entry name" value="TPR-like_helical_dom_sf"/>
</dbReference>
<dbReference type="AlphaFoldDB" id="A0A2G1VAI1"/>
<dbReference type="Pfam" id="PF00072">
    <property type="entry name" value="Response_reg"/>
    <property type="match status" value="1"/>
</dbReference>
<dbReference type="InterPro" id="IPR019734">
    <property type="entry name" value="TPR_rpt"/>
</dbReference>
<sequence length="545" mass="62065">MTDSKADFNPFGKLTYLIIDDFENFRLSIRQMLRSCGADKIELVAHASQAIQYCTYNHVDVVLCDFNLGEGKNGQHILEELRHKKLLKRSSLFLMVTAETSKEMVMGARENQPDAYLTKPINRAVLEKRLGSLISQRNALMPINREMDRENYPEAISLCLQSLPRQPRHKTWLMKTLGDLYFRLGDLAHALKVYDDVLAQRELSWAKLGRCKVLLAKRSFDAAVDGLRELIAKHPDYMEAYDLLAEGLERQGRPTKAQQILEQASQHSPNALLRQKHLAELADSNQDMDTASDAWRRTVELGTYSIHDNSEHYLALGQTLSDLSEGDLEEEGAARAKEALAVLKKMEKRFADEEGITMRSQIIQCRVYAGQEQDQQAAKMLHSIRSKLENTAVLDAQTGLDYAKTLFRMSHEAEAKQLLAEMAERFSDDPHTLQKIESLLDEPVGFRQKIKARTLNRDGIRAFESGNLHEAADTFTKALEIVPDHAALNLNLVQVLMKEYDGNPGKTDLLRRCQSCLDRLSNLPEQHRQHRRYIALQRKLKGLTE</sequence>
<evidence type="ECO:0000313" key="4">
    <source>
        <dbReference type="EMBL" id="PHQ23766.1"/>
    </source>
</evidence>
<feature type="repeat" description="TPR" evidence="2">
    <location>
        <begin position="452"/>
        <end position="485"/>
    </location>
</feature>
<dbReference type="InterPro" id="IPR052048">
    <property type="entry name" value="ST_Response_Regulator"/>
</dbReference>
<dbReference type="SMART" id="SM00448">
    <property type="entry name" value="REC"/>
    <property type="match status" value="1"/>
</dbReference>
<keyword evidence="2" id="KW-0802">TPR repeat</keyword>
<evidence type="ECO:0000259" key="3">
    <source>
        <dbReference type="PROSITE" id="PS50110"/>
    </source>
</evidence>
<dbReference type="GO" id="GO:0000160">
    <property type="term" value="P:phosphorelay signal transduction system"/>
    <property type="evidence" value="ECO:0007669"/>
    <property type="project" value="InterPro"/>
</dbReference>
<dbReference type="SUPFAM" id="SSF52172">
    <property type="entry name" value="CheY-like"/>
    <property type="match status" value="1"/>
</dbReference>
<evidence type="ECO:0000313" key="5">
    <source>
        <dbReference type="Proteomes" id="UP000229044"/>
    </source>
</evidence>
<dbReference type="CDD" id="cd17589">
    <property type="entry name" value="REC_TPR"/>
    <property type="match status" value="1"/>
</dbReference>
<dbReference type="RefSeq" id="WP_099619965.1">
    <property type="nucleotide sequence ID" value="NZ_KZ319344.1"/>
</dbReference>
<dbReference type="SUPFAM" id="SSF48452">
    <property type="entry name" value="TPR-like"/>
    <property type="match status" value="1"/>
</dbReference>
<evidence type="ECO:0000256" key="2">
    <source>
        <dbReference type="PROSITE-ProRule" id="PRU00339"/>
    </source>
</evidence>
<dbReference type="PANTHER" id="PTHR43228">
    <property type="entry name" value="TWO-COMPONENT RESPONSE REGULATOR"/>
    <property type="match status" value="1"/>
</dbReference>
<dbReference type="SMART" id="SM00028">
    <property type="entry name" value="TPR"/>
    <property type="match status" value="3"/>
</dbReference>
<dbReference type="OrthoDB" id="7298659at2"/>
<dbReference type="Pfam" id="PF13432">
    <property type="entry name" value="TPR_16"/>
    <property type="match status" value="1"/>
</dbReference>
<keyword evidence="5" id="KW-1185">Reference proteome</keyword>
<protein>
    <recommendedName>
        <fullName evidence="3">Response regulatory domain-containing protein</fullName>
    </recommendedName>
</protein>
<gene>
    <name evidence="4" type="ORF">CLH62_20090</name>
</gene>
<dbReference type="PANTHER" id="PTHR43228:SF1">
    <property type="entry name" value="TWO-COMPONENT RESPONSE REGULATOR ARR22"/>
    <property type="match status" value="1"/>
</dbReference>
<reference evidence="4 5" key="1">
    <citation type="submission" date="2017-09" db="EMBL/GenBank/DDBJ databases">
        <title>The draft genome sequences of Marinobacter guineae M3B.</title>
        <authorList>
            <person name="Cao J."/>
        </authorList>
    </citation>
    <scope>NUCLEOTIDE SEQUENCE [LARGE SCALE GENOMIC DNA]</scope>
    <source>
        <strain evidence="4 5">M3B</strain>
    </source>
</reference>
<name>A0A2G1VAI1_9GAMM</name>
<evidence type="ECO:0000256" key="1">
    <source>
        <dbReference type="PROSITE-ProRule" id="PRU00169"/>
    </source>
</evidence>
<dbReference type="PROSITE" id="PS50005">
    <property type="entry name" value="TPR"/>
    <property type="match status" value="1"/>
</dbReference>
<feature type="domain" description="Response regulatory" evidence="3">
    <location>
        <begin position="15"/>
        <end position="134"/>
    </location>
</feature>
<proteinExistence type="predicted"/>
<keyword evidence="1" id="KW-0597">Phosphoprotein</keyword>
<dbReference type="PROSITE" id="PS50110">
    <property type="entry name" value="RESPONSE_REGULATORY"/>
    <property type="match status" value="1"/>
</dbReference>
<accession>A0A2G1VAI1</accession>
<dbReference type="InterPro" id="IPR001789">
    <property type="entry name" value="Sig_transdc_resp-reg_receiver"/>
</dbReference>
<dbReference type="Proteomes" id="UP000229044">
    <property type="component" value="Unassembled WGS sequence"/>
</dbReference>
<feature type="modified residue" description="4-aspartylphosphate" evidence="1">
    <location>
        <position position="65"/>
    </location>
</feature>
<organism evidence="4 5">
    <name type="scientific">Marinobacter guineae</name>
    <dbReference type="NCBI Taxonomy" id="432303"/>
    <lineage>
        <taxon>Bacteria</taxon>
        <taxon>Pseudomonadati</taxon>
        <taxon>Pseudomonadota</taxon>
        <taxon>Gammaproteobacteria</taxon>
        <taxon>Pseudomonadales</taxon>
        <taxon>Marinobacteraceae</taxon>
        <taxon>Marinobacter</taxon>
    </lineage>
</organism>
<comment type="caution">
    <text evidence="4">The sequence shown here is derived from an EMBL/GenBank/DDBJ whole genome shotgun (WGS) entry which is preliminary data.</text>
</comment>
<dbReference type="InterPro" id="IPR011006">
    <property type="entry name" value="CheY-like_superfamily"/>
</dbReference>